<evidence type="ECO:0000313" key="2">
    <source>
        <dbReference type="Proteomes" id="UP001186974"/>
    </source>
</evidence>
<evidence type="ECO:0000313" key="1">
    <source>
        <dbReference type="EMBL" id="KAK3062130.1"/>
    </source>
</evidence>
<name>A0ACC3D5E7_9PEZI</name>
<proteinExistence type="predicted"/>
<sequence>MSTSSSPKQTSQDSSVPPSPTLRPPSKPEGSKPKSGLSGSDLALIRDMIVQAKAEDAQRLDHLERRVSTLESTLAKYQRFVRKNMPSELGAFGWPFTDLVDDDDNVDEEGDGDDFDESDLGIEQPGRLRHNALGNLSELVAEYGDNKEADALDGEAEEGAAAEDLSSDTKKSIVNSDCLEKQQNSRTGSSCKDDDGSSDKKHGDKDGDDDERSTKAAKSTISSASSAAKAGSSSDAGAGDTTTLTTSSDGASAGDHNLTRKRSRDDNGEDLNIQSTKTQRTSPVLDNLASSQSSANPSTDGPLDSDPYGFEIPVCTCGCVQKYYEIHRAVNRNTMSQCQNGAECLGNRFFHNTCQPQFSRGKYSRNRAQCT</sequence>
<feature type="non-terminal residue" evidence="1">
    <location>
        <position position="371"/>
    </location>
</feature>
<comment type="caution">
    <text evidence="1">The sequence shown here is derived from an EMBL/GenBank/DDBJ whole genome shotgun (WGS) entry which is preliminary data.</text>
</comment>
<dbReference type="EMBL" id="JAWDJW010007454">
    <property type="protein sequence ID" value="KAK3062130.1"/>
    <property type="molecule type" value="Genomic_DNA"/>
</dbReference>
<reference evidence="1" key="1">
    <citation type="submission" date="2024-09" db="EMBL/GenBank/DDBJ databases">
        <title>Black Yeasts Isolated from many extreme environments.</title>
        <authorList>
            <person name="Coleine C."/>
            <person name="Stajich J.E."/>
            <person name="Selbmann L."/>
        </authorList>
    </citation>
    <scope>NUCLEOTIDE SEQUENCE</scope>
    <source>
        <strain evidence="1">CCFEE 5737</strain>
    </source>
</reference>
<protein>
    <submittedName>
        <fullName evidence="1">Uncharacterized protein</fullName>
    </submittedName>
</protein>
<organism evidence="1 2">
    <name type="scientific">Coniosporium uncinatum</name>
    <dbReference type="NCBI Taxonomy" id="93489"/>
    <lineage>
        <taxon>Eukaryota</taxon>
        <taxon>Fungi</taxon>
        <taxon>Dikarya</taxon>
        <taxon>Ascomycota</taxon>
        <taxon>Pezizomycotina</taxon>
        <taxon>Dothideomycetes</taxon>
        <taxon>Dothideomycetes incertae sedis</taxon>
        <taxon>Coniosporium</taxon>
    </lineage>
</organism>
<keyword evidence="2" id="KW-1185">Reference proteome</keyword>
<gene>
    <name evidence="1" type="ORF">LTS18_004765</name>
</gene>
<accession>A0ACC3D5E7</accession>
<dbReference type="Proteomes" id="UP001186974">
    <property type="component" value="Unassembled WGS sequence"/>
</dbReference>